<protein>
    <submittedName>
        <fullName evidence="2">Glycosyltransferase</fullName>
    </submittedName>
</protein>
<dbReference type="Gene3D" id="3.90.550.10">
    <property type="entry name" value="Spore Coat Polysaccharide Biosynthesis Protein SpsA, Chain A"/>
    <property type="match status" value="1"/>
</dbReference>
<dbReference type="RefSeq" id="WP_175588015.1">
    <property type="nucleotide sequence ID" value="NZ_JABWGN010000002.1"/>
</dbReference>
<evidence type="ECO:0000259" key="1">
    <source>
        <dbReference type="Pfam" id="PF00535"/>
    </source>
</evidence>
<dbReference type="Pfam" id="PF00535">
    <property type="entry name" value="Glycos_transf_2"/>
    <property type="match status" value="1"/>
</dbReference>
<dbReference type="EMBL" id="JABWGN010000002">
    <property type="protein sequence ID" value="NUW30529.1"/>
    <property type="molecule type" value="Genomic_DNA"/>
</dbReference>
<dbReference type="InterPro" id="IPR029044">
    <property type="entry name" value="Nucleotide-diphossugar_trans"/>
</dbReference>
<sequence length="496" mass="55128">MSVGVVIPAFQPGDALEQAIASVASQTRPPDSVIVINVGSDELVASSVARWTRILPIIHLQTDTRVPPGIARDFGIRHSNTDYIAQLDADDIWLPNHLQAMLATLDGRVRLVAAEWFDWDADVLQSRLVTRRHHARDAPWRTESMTVENHIGSSAVLYERAIYLATGGYADIERGEDWDLWLRMLRQGVEMKWTSGITCVRRLHHAAHSRGVRSIDTDEEVLTRVLAQASDHADQQKAAALALLIRLGSERYVRRVARVETSTPDDALVNELLRLCPGAGHARDLGAAFTWWEDLRLGPVIAMRGGKWFEACIGLDTVNGRPLLSFVAVSAVTRRRWRLLPAYLNSRAWGGLRSVFPSAVGSQPRDGVSYWIRSLADRGMRESLAPKSAPPPTTGRLTTEALAYPHGALRPRADLLYSRQWTSETGVLIDKARGVFKHLSPMGTRIWEQLQRSDELGTLVDHVCENSDDPGREDEVLRVLTELIEAQLILVAPSTS</sequence>
<reference evidence="2 3" key="1">
    <citation type="submission" date="2020-06" db="EMBL/GenBank/DDBJ databases">
        <title>Nonomuraea sp. SMC257, a novel actinomycete isolated from soil.</title>
        <authorList>
            <person name="Chanama M."/>
        </authorList>
    </citation>
    <scope>NUCLEOTIDE SEQUENCE [LARGE SCALE GENOMIC DNA]</scope>
    <source>
        <strain evidence="2 3">SMC257</strain>
    </source>
</reference>
<dbReference type="PANTHER" id="PTHR43685:SF2">
    <property type="entry name" value="GLYCOSYLTRANSFERASE 2-LIKE DOMAIN-CONTAINING PROTEIN"/>
    <property type="match status" value="1"/>
</dbReference>
<name>A0A7Y6M1W2_9ACTN</name>
<dbReference type="AlphaFoldDB" id="A0A7Y6M1W2"/>
<proteinExistence type="predicted"/>
<evidence type="ECO:0000313" key="3">
    <source>
        <dbReference type="Proteomes" id="UP000586042"/>
    </source>
</evidence>
<keyword evidence="2" id="KW-0808">Transferase</keyword>
<dbReference type="GO" id="GO:0016740">
    <property type="term" value="F:transferase activity"/>
    <property type="evidence" value="ECO:0007669"/>
    <property type="project" value="UniProtKB-KW"/>
</dbReference>
<dbReference type="InterPro" id="IPR008792">
    <property type="entry name" value="PQQD"/>
</dbReference>
<dbReference type="InterPro" id="IPR001173">
    <property type="entry name" value="Glyco_trans_2-like"/>
</dbReference>
<dbReference type="PANTHER" id="PTHR43685">
    <property type="entry name" value="GLYCOSYLTRANSFERASE"/>
    <property type="match status" value="1"/>
</dbReference>
<comment type="caution">
    <text evidence="2">The sequence shown here is derived from an EMBL/GenBank/DDBJ whole genome shotgun (WGS) entry which is preliminary data.</text>
</comment>
<evidence type="ECO:0000313" key="2">
    <source>
        <dbReference type="EMBL" id="NUW30529.1"/>
    </source>
</evidence>
<accession>A0A7Y6M1W2</accession>
<dbReference type="Pfam" id="PF05402">
    <property type="entry name" value="PqqD"/>
    <property type="match status" value="1"/>
</dbReference>
<organism evidence="2 3">
    <name type="scientific">Nonomuraea montanisoli</name>
    <dbReference type="NCBI Taxonomy" id="2741721"/>
    <lineage>
        <taxon>Bacteria</taxon>
        <taxon>Bacillati</taxon>
        <taxon>Actinomycetota</taxon>
        <taxon>Actinomycetes</taxon>
        <taxon>Streptosporangiales</taxon>
        <taxon>Streptosporangiaceae</taxon>
        <taxon>Nonomuraea</taxon>
    </lineage>
</organism>
<dbReference type="Proteomes" id="UP000586042">
    <property type="component" value="Unassembled WGS sequence"/>
</dbReference>
<keyword evidence="3" id="KW-1185">Reference proteome</keyword>
<dbReference type="InterPro" id="IPR050834">
    <property type="entry name" value="Glycosyltransf_2"/>
</dbReference>
<feature type="domain" description="Glycosyltransferase 2-like" evidence="1">
    <location>
        <begin position="5"/>
        <end position="135"/>
    </location>
</feature>
<gene>
    <name evidence="2" type="ORF">HTZ77_03695</name>
</gene>
<dbReference type="SUPFAM" id="SSF53448">
    <property type="entry name" value="Nucleotide-diphospho-sugar transferases"/>
    <property type="match status" value="1"/>
</dbReference>